<organism evidence="6 7">
    <name type="scientific">Desulfoluna butyratoxydans</name>
    <dbReference type="NCBI Taxonomy" id="231438"/>
    <lineage>
        <taxon>Bacteria</taxon>
        <taxon>Pseudomonadati</taxon>
        <taxon>Thermodesulfobacteriota</taxon>
        <taxon>Desulfobacteria</taxon>
        <taxon>Desulfobacterales</taxon>
        <taxon>Desulfolunaceae</taxon>
        <taxon>Desulfoluna</taxon>
    </lineage>
</organism>
<feature type="binding site" evidence="4">
    <location>
        <position position="54"/>
    </location>
    <ligand>
        <name>substrate</name>
    </ligand>
</feature>
<dbReference type="PANTHER" id="PTHR23407:SF1">
    <property type="entry name" value="5-FORMYLTETRAHYDROFOLATE CYCLO-LIGASE"/>
    <property type="match status" value="1"/>
</dbReference>
<dbReference type="GO" id="GO:0009396">
    <property type="term" value="P:folic acid-containing compound biosynthetic process"/>
    <property type="evidence" value="ECO:0007669"/>
    <property type="project" value="TreeGrafter"/>
</dbReference>
<dbReference type="Proteomes" id="UP000507962">
    <property type="component" value="Unassembled WGS sequence"/>
</dbReference>
<dbReference type="RefSeq" id="WP_180138830.1">
    <property type="nucleotide sequence ID" value="NZ_CAADHO010000002.1"/>
</dbReference>
<dbReference type="InterPro" id="IPR024185">
    <property type="entry name" value="FTHF_cligase-like_sf"/>
</dbReference>
<comment type="similarity">
    <text evidence="1 5">Belongs to the 5-formyltetrahydrofolate cyclo-ligase family.</text>
</comment>
<proteinExistence type="inferred from homology"/>
<reference evidence="6 7" key="1">
    <citation type="submission" date="2019-03" db="EMBL/GenBank/DDBJ databases">
        <authorList>
            <person name="Nijsse B."/>
        </authorList>
    </citation>
    <scope>NUCLEOTIDE SEQUENCE [LARGE SCALE GENOMIC DNA]</scope>
    <source>
        <strain evidence="6">Desulfoluna butyratoxydans MSL71</strain>
    </source>
</reference>
<evidence type="ECO:0000313" key="7">
    <source>
        <dbReference type="Proteomes" id="UP000507962"/>
    </source>
</evidence>
<keyword evidence="6" id="KW-0436">Ligase</keyword>
<dbReference type="GO" id="GO:0030272">
    <property type="term" value="F:5-formyltetrahydrofolate cyclo-ligase activity"/>
    <property type="evidence" value="ECO:0007669"/>
    <property type="project" value="UniProtKB-EC"/>
</dbReference>
<dbReference type="EC" id="6.3.3.2" evidence="5"/>
<evidence type="ECO:0000256" key="2">
    <source>
        <dbReference type="ARBA" id="ARBA00022741"/>
    </source>
</evidence>
<keyword evidence="7" id="KW-1185">Reference proteome</keyword>
<comment type="catalytic activity">
    <reaction evidence="5">
        <text>(6S)-5-formyl-5,6,7,8-tetrahydrofolate + ATP = (6R)-5,10-methenyltetrahydrofolate + ADP + phosphate</text>
        <dbReference type="Rhea" id="RHEA:10488"/>
        <dbReference type="ChEBI" id="CHEBI:30616"/>
        <dbReference type="ChEBI" id="CHEBI:43474"/>
        <dbReference type="ChEBI" id="CHEBI:57455"/>
        <dbReference type="ChEBI" id="CHEBI:57457"/>
        <dbReference type="ChEBI" id="CHEBI:456216"/>
        <dbReference type="EC" id="6.3.3.2"/>
    </reaction>
</comment>
<dbReference type="InterPro" id="IPR037171">
    <property type="entry name" value="NagB/RpiA_transferase-like"/>
</dbReference>
<evidence type="ECO:0000256" key="1">
    <source>
        <dbReference type="ARBA" id="ARBA00010638"/>
    </source>
</evidence>
<dbReference type="PANTHER" id="PTHR23407">
    <property type="entry name" value="ATPASE INHIBITOR/5-FORMYLTETRAHYDROFOLATE CYCLO-LIGASE"/>
    <property type="match status" value="1"/>
</dbReference>
<keyword evidence="2 4" id="KW-0547">Nucleotide-binding</keyword>
<dbReference type="Gene3D" id="3.40.50.10420">
    <property type="entry name" value="NagB/RpiA/CoA transferase-like"/>
    <property type="match status" value="1"/>
</dbReference>
<dbReference type="PIRSF" id="PIRSF006806">
    <property type="entry name" value="FTHF_cligase"/>
    <property type="match status" value="1"/>
</dbReference>
<protein>
    <recommendedName>
        <fullName evidence="5">5-formyltetrahydrofolate cyclo-ligase</fullName>
        <ecNumber evidence="5">6.3.3.2</ecNumber>
    </recommendedName>
</protein>
<keyword evidence="3 4" id="KW-0067">ATP-binding</keyword>
<dbReference type="GO" id="GO:0035999">
    <property type="term" value="P:tetrahydrofolate interconversion"/>
    <property type="evidence" value="ECO:0007669"/>
    <property type="project" value="TreeGrafter"/>
</dbReference>
<dbReference type="GO" id="GO:0046872">
    <property type="term" value="F:metal ion binding"/>
    <property type="evidence" value="ECO:0007669"/>
    <property type="project" value="UniProtKB-KW"/>
</dbReference>
<dbReference type="AlphaFoldDB" id="A0A4U8YJW8"/>
<evidence type="ECO:0000313" key="6">
    <source>
        <dbReference type="EMBL" id="VFQ44095.1"/>
    </source>
</evidence>
<dbReference type="SUPFAM" id="SSF100950">
    <property type="entry name" value="NagB/RpiA/CoA transferase-like"/>
    <property type="match status" value="1"/>
</dbReference>
<accession>A0A4U8YJW8</accession>
<name>A0A4U8YJW8_9BACT</name>
<dbReference type="NCBIfam" id="TIGR02727">
    <property type="entry name" value="MTHFS_bact"/>
    <property type="match status" value="1"/>
</dbReference>
<keyword evidence="5" id="KW-0479">Metal-binding</keyword>
<dbReference type="EMBL" id="CAADHO010000002">
    <property type="protein sequence ID" value="VFQ44095.1"/>
    <property type="molecule type" value="Genomic_DNA"/>
</dbReference>
<dbReference type="InterPro" id="IPR002698">
    <property type="entry name" value="FTHF_cligase"/>
</dbReference>
<evidence type="ECO:0000256" key="3">
    <source>
        <dbReference type="ARBA" id="ARBA00022840"/>
    </source>
</evidence>
<gene>
    <name evidence="6" type="ORF">MSL71_17390</name>
</gene>
<feature type="binding site" evidence="4">
    <location>
        <begin position="139"/>
        <end position="147"/>
    </location>
    <ligand>
        <name>ATP</name>
        <dbReference type="ChEBI" id="CHEBI:30616"/>
    </ligand>
</feature>
<sequence length="195" mass="21855">MEDAGEKKKEIIAEVEAVLDALPPEEKSRKQKTIEERLFDFANFMEAKVVLLYLAKQSEVETLDIIKRSLDGGKVVVLPVFNRESSKTTLYKVESSPEDLIDGPDGCLIPDPARCKTVPINHIDIAIVPGQAFDEKGGRIGIGDKFYDKFVQKLPITTRKVAIAFEEQVIAQVPTDSRNKHIDIIVTDTRTIYKI</sequence>
<evidence type="ECO:0000256" key="5">
    <source>
        <dbReference type="RuleBase" id="RU361279"/>
    </source>
</evidence>
<dbReference type="GO" id="GO:0005524">
    <property type="term" value="F:ATP binding"/>
    <property type="evidence" value="ECO:0007669"/>
    <property type="project" value="UniProtKB-KW"/>
</dbReference>
<comment type="cofactor">
    <cofactor evidence="5">
        <name>Mg(2+)</name>
        <dbReference type="ChEBI" id="CHEBI:18420"/>
    </cofactor>
</comment>
<feature type="binding site" evidence="4">
    <location>
        <position position="59"/>
    </location>
    <ligand>
        <name>substrate</name>
    </ligand>
</feature>
<keyword evidence="5" id="KW-0460">Magnesium</keyword>
<dbReference type="Pfam" id="PF01812">
    <property type="entry name" value="5-FTHF_cyc-lig"/>
    <property type="match status" value="1"/>
</dbReference>
<evidence type="ECO:0000256" key="4">
    <source>
        <dbReference type="PIRSR" id="PIRSR006806-1"/>
    </source>
</evidence>